<evidence type="ECO:0000313" key="3">
    <source>
        <dbReference type="Proteomes" id="UP000281553"/>
    </source>
</evidence>
<evidence type="ECO:0000256" key="1">
    <source>
        <dbReference type="SAM" id="MobiDB-lite"/>
    </source>
</evidence>
<keyword evidence="3" id="KW-1185">Reference proteome</keyword>
<sequence>MRTRSCPWSLSSREEWVWCVPDLPLPSPPPSSSTGVSDDASGAGLFAPRAPPGLPTKEEQMEFMGSVDLGPADDASESRGSHFPVKFASMTNNVQQQGAGAGSLSNKLGSIPWARSDP</sequence>
<protein>
    <submittedName>
        <fullName evidence="2">Uncharacterized protein</fullName>
    </submittedName>
</protein>
<dbReference type="AlphaFoldDB" id="A0A3P6R0J8"/>
<feature type="region of interest" description="Disordered" evidence="1">
    <location>
        <begin position="22"/>
        <end position="57"/>
    </location>
</feature>
<organism evidence="2 3">
    <name type="scientific">Dibothriocephalus latus</name>
    <name type="common">Fish tapeworm</name>
    <name type="synonym">Diphyllobothrium latum</name>
    <dbReference type="NCBI Taxonomy" id="60516"/>
    <lineage>
        <taxon>Eukaryota</taxon>
        <taxon>Metazoa</taxon>
        <taxon>Spiralia</taxon>
        <taxon>Lophotrochozoa</taxon>
        <taxon>Platyhelminthes</taxon>
        <taxon>Cestoda</taxon>
        <taxon>Eucestoda</taxon>
        <taxon>Diphyllobothriidea</taxon>
        <taxon>Diphyllobothriidae</taxon>
        <taxon>Dibothriocephalus</taxon>
    </lineage>
</organism>
<dbReference type="Proteomes" id="UP000281553">
    <property type="component" value="Unassembled WGS sequence"/>
</dbReference>
<dbReference type="EMBL" id="UYRU01019585">
    <property type="protein sequence ID" value="VDK54629.1"/>
    <property type="molecule type" value="Genomic_DNA"/>
</dbReference>
<proteinExistence type="predicted"/>
<gene>
    <name evidence="2" type="ORF">DILT_LOCUS2042</name>
</gene>
<dbReference type="OrthoDB" id="5351233at2759"/>
<name>A0A3P6R0J8_DIBLA</name>
<reference evidence="2 3" key="1">
    <citation type="submission" date="2018-11" db="EMBL/GenBank/DDBJ databases">
        <authorList>
            <consortium name="Pathogen Informatics"/>
        </authorList>
    </citation>
    <scope>NUCLEOTIDE SEQUENCE [LARGE SCALE GENOMIC DNA]</scope>
</reference>
<evidence type="ECO:0000313" key="2">
    <source>
        <dbReference type="EMBL" id="VDK54629.1"/>
    </source>
</evidence>
<feature type="region of interest" description="Disordered" evidence="1">
    <location>
        <begin position="96"/>
        <end position="118"/>
    </location>
</feature>
<feature type="compositionally biased region" description="Polar residues" evidence="1">
    <location>
        <begin position="96"/>
        <end position="108"/>
    </location>
</feature>
<accession>A0A3P6R0J8</accession>